<dbReference type="PANTHER" id="PTHR11915">
    <property type="entry name" value="SPECTRIN/FILAMIN RELATED CYTOSKELETAL PROTEIN"/>
    <property type="match status" value="1"/>
</dbReference>
<reference evidence="2" key="1">
    <citation type="submission" date="2020-08" db="EMBL/GenBank/DDBJ databases">
        <authorList>
            <person name="Shumante A."/>
            <person name="Zimin A.V."/>
            <person name="Puiu D."/>
            <person name="Salzberg S.L."/>
        </authorList>
    </citation>
    <scope>NUCLEOTIDE SEQUENCE</scope>
    <source>
        <strain evidence="2">WC2-LM</strain>
        <tissue evidence="2">Liver</tissue>
    </source>
</reference>
<dbReference type="AlphaFoldDB" id="A0A834UZ58"/>
<evidence type="ECO:0000313" key="2">
    <source>
        <dbReference type="EMBL" id="KAF7477811.1"/>
    </source>
</evidence>
<feature type="compositionally biased region" description="Polar residues" evidence="1">
    <location>
        <begin position="192"/>
        <end position="201"/>
    </location>
</feature>
<feature type="region of interest" description="Disordered" evidence="1">
    <location>
        <begin position="168"/>
        <end position="201"/>
    </location>
</feature>
<accession>A0A834UZ58</accession>
<dbReference type="Gene3D" id="1.10.418.10">
    <property type="entry name" value="Calponin-like domain"/>
    <property type="match status" value="1"/>
</dbReference>
<gene>
    <name evidence="2" type="ORF">GHT09_011098</name>
</gene>
<protein>
    <submittedName>
        <fullName evidence="2">Uncharacterized protein</fullName>
    </submittedName>
</protein>
<dbReference type="EMBL" id="WJEC01001813">
    <property type="protein sequence ID" value="KAF7477811.1"/>
    <property type="molecule type" value="Genomic_DNA"/>
</dbReference>
<dbReference type="InterPro" id="IPR036872">
    <property type="entry name" value="CH_dom_sf"/>
</dbReference>
<sequence>MWVHKISSVNKALDFIAIKGVKLVSIGAEEIVDGNVKMTLAEDFCDYRRLHKPPKVQEKCQLEINFNTLQTKLRVSNRPTSNWPAFMPSGGRMVSDINNAWGCLEQAEKGCEEWLLNEIQRLERLDHLAEKFRQKASIHQAWTDGKEAMLPQKDYETVTLSEVKALPAQEARGLRERPSCPPGPLGADSGHRTGTQFAGLL</sequence>
<comment type="caution">
    <text evidence="2">The sequence shown here is derived from an EMBL/GenBank/DDBJ whole genome shotgun (WGS) entry which is preliminary data.</text>
</comment>
<dbReference type="Proteomes" id="UP000662637">
    <property type="component" value="Unassembled WGS sequence"/>
</dbReference>
<evidence type="ECO:0000256" key="1">
    <source>
        <dbReference type="SAM" id="MobiDB-lite"/>
    </source>
</evidence>
<dbReference type="SUPFAM" id="SSF47576">
    <property type="entry name" value="Calponin-homology domain, CH-domain"/>
    <property type="match status" value="1"/>
</dbReference>
<dbReference type="Gene3D" id="1.20.58.60">
    <property type="match status" value="2"/>
</dbReference>
<organism evidence="2 3">
    <name type="scientific">Marmota monax</name>
    <name type="common">Woodchuck</name>
    <dbReference type="NCBI Taxonomy" id="9995"/>
    <lineage>
        <taxon>Eukaryota</taxon>
        <taxon>Metazoa</taxon>
        <taxon>Chordata</taxon>
        <taxon>Craniata</taxon>
        <taxon>Vertebrata</taxon>
        <taxon>Euteleostomi</taxon>
        <taxon>Mammalia</taxon>
        <taxon>Eutheria</taxon>
        <taxon>Euarchontoglires</taxon>
        <taxon>Glires</taxon>
        <taxon>Rodentia</taxon>
        <taxon>Sciuromorpha</taxon>
        <taxon>Sciuridae</taxon>
        <taxon>Xerinae</taxon>
        <taxon>Marmotini</taxon>
        <taxon>Marmota</taxon>
    </lineage>
</organism>
<name>A0A834UZ58_MARMO</name>
<dbReference type="SUPFAM" id="SSF46966">
    <property type="entry name" value="Spectrin repeat"/>
    <property type="match status" value="1"/>
</dbReference>
<evidence type="ECO:0000313" key="3">
    <source>
        <dbReference type="Proteomes" id="UP000662637"/>
    </source>
</evidence>
<proteinExistence type="predicted"/>